<organism evidence="2 3">
    <name type="scientific">Brevundimonas phage vB_BpoS-Kabachok</name>
    <dbReference type="NCBI Taxonomy" id="2948600"/>
    <lineage>
        <taxon>Viruses</taxon>
        <taxon>Duplodnaviria</taxon>
        <taxon>Heunggongvirae</taxon>
        <taxon>Uroviricota</taxon>
        <taxon>Caudoviricetes</taxon>
        <taxon>Jeanschmidtviridae</taxon>
        <taxon>Marchewkavirus</taxon>
        <taxon>Marchewkavirus kabachok</taxon>
    </lineage>
</organism>
<feature type="transmembrane region" description="Helical" evidence="1">
    <location>
        <begin position="6"/>
        <end position="25"/>
    </location>
</feature>
<evidence type="ECO:0000256" key="1">
    <source>
        <dbReference type="SAM" id="Phobius"/>
    </source>
</evidence>
<name>A0A9E7SLZ7_9CAUD</name>
<keyword evidence="3" id="KW-1185">Reference proteome</keyword>
<dbReference type="EMBL" id="ON529852">
    <property type="protein sequence ID" value="USN14307.1"/>
    <property type="molecule type" value="Genomic_DNA"/>
</dbReference>
<proteinExistence type="predicted"/>
<evidence type="ECO:0000313" key="3">
    <source>
        <dbReference type="Proteomes" id="UP001056685"/>
    </source>
</evidence>
<keyword evidence="1" id="KW-0812">Transmembrane</keyword>
<accession>A0A9E7SLZ7</accession>
<evidence type="ECO:0000313" key="2">
    <source>
        <dbReference type="EMBL" id="USN14307.1"/>
    </source>
</evidence>
<keyword evidence="1" id="KW-0472">Membrane</keyword>
<sequence length="31" mass="3404">MTLPHLILFVLLAATAVEVASVLWLPSEGRR</sequence>
<gene>
    <name evidence="2" type="ORF">KABACHOK_04940</name>
</gene>
<protein>
    <submittedName>
        <fullName evidence="2">Uncharacterized protein</fullName>
    </submittedName>
</protein>
<dbReference type="Proteomes" id="UP001056685">
    <property type="component" value="Segment"/>
</dbReference>
<keyword evidence="1" id="KW-1133">Transmembrane helix</keyword>
<reference evidence="2" key="1">
    <citation type="submission" date="2022-05" db="EMBL/GenBank/DDBJ databases">
        <authorList>
            <person name="Friedrich I."/>
            <person name="Poehlein A."/>
            <person name="Schneider D."/>
            <person name="Hertel R."/>
            <person name="Daniel R."/>
        </authorList>
    </citation>
    <scope>NUCLEOTIDE SEQUENCE</scope>
</reference>